<dbReference type="EMBL" id="WHSB02000009">
    <property type="protein sequence ID" value="MCQ4632808.1"/>
    <property type="molecule type" value="Genomic_DNA"/>
</dbReference>
<dbReference type="Gene3D" id="3.40.50.10090">
    <property type="match status" value="2"/>
</dbReference>
<evidence type="ECO:0000259" key="1">
    <source>
        <dbReference type="Pfam" id="PF02602"/>
    </source>
</evidence>
<dbReference type="InterPro" id="IPR036108">
    <property type="entry name" value="4pyrrol_syn_uPrphyn_synt_sf"/>
</dbReference>
<organism evidence="2 3">
    <name type="scientific">Shinella lacus</name>
    <dbReference type="NCBI Taxonomy" id="2654216"/>
    <lineage>
        <taxon>Bacteria</taxon>
        <taxon>Pseudomonadati</taxon>
        <taxon>Pseudomonadota</taxon>
        <taxon>Alphaproteobacteria</taxon>
        <taxon>Hyphomicrobiales</taxon>
        <taxon>Rhizobiaceae</taxon>
        <taxon>Shinella</taxon>
    </lineage>
</organism>
<dbReference type="Pfam" id="PF02602">
    <property type="entry name" value="HEM4"/>
    <property type="match status" value="1"/>
</dbReference>
<evidence type="ECO:0000313" key="2">
    <source>
        <dbReference type="EMBL" id="MCQ4632808.1"/>
    </source>
</evidence>
<dbReference type="SUPFAM" id="SSF69618">
    <property type="entry name" value="HemD-like"/>
    <property type="match status" value="1"/>
</dbReference>
<dbReference type="Proteomes" id="UP000996601">
    <property type="component" value="Unassembled WGS sequence"/>
</dbReference>
<reference evidence="2" key="1">
    <citation type="submission" date="2021-07" db="EMBL/GenBank/DDBJ databases">
        <title>Shinella sp. nov., a novel member of the genus Shinella from water.</title>
        <authorList>
            <person name="Deng Y."/>
        </authorList>
    </citation>
    <scope>NUCLEOTIDE SEQUENCE</scope>
    <source>
        <strain evidence="2">CPCC 100929</strain>
    </source>
</reference>
<dbReference type="CDD" id="cd06578">
    <property type="entry name" value="HemD"/>
    <property type="match status" value="1"/>
</dbReference>
<dbReference type="EC" id="4.2.1.75" evidence="2"/>
<dbReference type="InterPro" id="IPR003754">
    <property type="entry name" value="4pyrrol_synth_uPrphyn_synth"/>
</dbReference>
<sequence>MRVLVLRPEPAATRTARKLVALGHETVLLSLSKPEHDIDAVKAALAERHSAIAITSAEVARLFGTIGDDLDRHLLTTIFSVGQASAHAAEEAGFRTVLTPGGDGKDLAEMIVAHCRDFGMPAEPILYLAGLPRARSFETRLTEAGIPFRTVEAYRMVPIIPRRTATETALLRPVPDAVLFYSRESARAFFELPPLAEIPERFLSTLMLCMSANVAKAVPQRFAALTVVASSPNEESLLDLL</sequence>
<feature type="domain" description="Tetrapyrrole biosynthesis uroporphyrinogen III synthase" evidence="1">
    <location>
        <begin position="15"/>
        <end position="238"/>
    </location>
</feature>
<name>A0ABT1RC91_9HYPH</name>
<comment type="caution">
    <text evidence="2">The sequence shown here is derived from an EMBL/GenBank/DDBJ whole genome shotgun (WGS) entry which is preliminary data.</text>
</comment>
<dbReference type="RefSeq" id="WP_256119441.1">
    <property type="nucleotide sequence ID" value="NZ_WHSB02000009.1"/>
</dbReference>
<dbReference type="NCBIfam" id="NF006621">
    <property type="entry name" value="PRK09189.1"/>
    <property type="match status" value="1"/>
</dbReference>
<protein>
    <submittedName>
        <fullName evidence="2">Uroporphyrinogen-III synthase</fullName>
        <ecNumber evidence="2">4.2.1.75</ecNumber>
    </submittedName>
</protein>
<gene>
    <name evidence="2" type="ORF">GB927_022395</name>
</gene>
<evidence type="ECO:0000313" key="3">
    <source>
        <dbReference type="Proteomes" id="UP000996601"/>
    </source>
</evidence>
<keyword evidence="3" id="KW-1185">Reference proteome</keyword>
<proteinExistence type="predicted"/>
<accession>A0ABT1RC91</accession>
<keyword evidence="2" id="KW-0456">Lyase</keyword>
<dbReference type="GO" id="GO:0004852">
    <property type="term" value="F:uroporphyrinogen-III synthase activity"/>
    <property type="evidence" value="ECO:0007669"/>
    <property type="project" value="UniProtKB-EC"/>
</dbReference>